<reference evidence="6 7" key="1">
    <citation type="submission" date="2020-08" db="EMBL/GenBank/DDBJ databases">
        <title>Draft genome sequence of Parasphingopyxis sp. GrpM-11.</title>
        <authorList>
            <person name="Oh J."/>
            <person name="Roh D.-H."/>
        </authorList>
    </citation>
    <scope>NUCLEOTIDE SEQUENCE [LARGE SCALE GENOMIC DNA]</scope>
    <source>
        <strain evidence="6 7">GrpM-11</strain>
    </source>
</reference>
<keyword evidence="1" id="KW-0805">Transcription regulation</keyword>
<dbReference type="GO" id="GO:0000976">
    <property type="term" value="F:transcription cis-regulatory region binding"/>
    <property type="evidence" value="ECO:0007669"/>
    <property type="project" value="TreeGrafter"/>
</dbReference>
<sequence>MFTLLRLAFNGNDVNIGKSVKKQSYHHGDLRSALVETGLRLLREKGDGDIGLREVARETGVSATAVYRHFPDKDALLHALARAGYEKLFDAQEAAAAGKPDREQAFRATGQAYVHFAVANPALFGLMTAYMPAAGEEEALALSTESRAGVSLRENIAALMPEGSGRRAQDIAAIQAMALVHGLAQLVIGGQVPNDPELIDAAVDQFGDWRHSHAQAES</sequence>
<feature type="domain" description="HTH tetR-type" evidence="5">
    <location>
        <begin position="28"/>
        <end position="88"/>
    </location>
</feature>
<dbReference type="PROSITE" id="PS50977">
    <property type="entry name" value="HTH_TETR_2"/>
    <property type="match status" value="1"/>
</dbReference>
<evidence type="ECO:0000313" key="6">
    <source>
        <dbReference type="EMBL" id="MBC2778054.1"/>
    </source>
</evidence>
<dbReference type="InterPro" id="IPR050109">
    <property type="entry name" value="HTH-type_TetR-like_transc_reg"/>
</dbReference>
<gene>
    <name evidence="6" type="ORF">H6P80_10545</name>
</gene>
<dbReference type="GO" id="GO:0003700">
    <property type="term" value="F:DNA-binding transcription factor activity"/>
    <property type="evidence" value="ECO:0007669"/>
    <property type="project" value="TreeGrafter"/>
</dbReference>
<dbReference type="PRINTS" id="PR00455">
    <property type="entry name" value="HTHTETR"/>
</dbReference>
<keyword evidence="3" id="KW-0804">Transcription</keyword>
<keyword evidence="7" id="KW-1185">Reference proteome</keyword>
<dbReference type="AlphaFoldDB" id="A0A842I2J4"/>
<evidence type="ECO:0000256" key="3">
    <source>
        <dbReference type="ARBA" id="ARBA00023163"/>
    </source>
</evidence>
<proteinExistence type="predicted"/>
<evidence type="ECO:0000259" key="5">
    <source>
        <dbReference type="PROSITE" id="PS50977"/>
    </source>
</evidence>
<protein>
    <submittedName>
        <fullName evidence="6">TetR/AcrR family transcriptional regulator</fullName>
    </submittedName>
</protein>
<dbReference type="InterPro" id="IPR036271">
    <property type="entry name" value="Tet_transcr_reg_TetR-rel_C_sf"/>
</dbReference>
<dbReference type="PANTHER" id="PTHR30055:SF220">
    <property type="entry name" value="TETR-FAMILY REGULATORY PROTEIN"/>
    <property type="match status" value="1"/>
</dbReference>
<dbReference type="Proteomes" id="UP000564378">
    <property type="component" value="Unassembled WGS sequence"/>
</dbReference>
<accession>A0A842I2J4</accession>
<dbReference type="PANTHER" id="PTHR30055">
    <property type="entry name" value="HTH-TYPE TRANSCRIPTIONAL REGULATOR RUTR"/>
    <property type="match status" value="1"/>
</dbReference>
<dbReference type="EMBL" id="JACJVJ010000002">
    <property type="protein sequence ID" value="MBC2778054.1"/>
    <property type="molecule type" value="Genomic_DNA"/>
</dbReference>
<feature type="DNA-binding region" description="H-T-H motif" evidence="4">
    <location>
        <begin position="51"/>
        <end position="70"/>
    </location>
</feature>
<dbReference type="InterPro" id="IPR001647">
    <property type="entry name" value="HTH_TetR"/>
</dbReference>
<keyword evidence="2 4" id="KW-0238">DNA-binding</keyword>
<dbReference type="SUPFAM" id="SSF48498">
    <property type="entry name" value="Tetracyclin repressor-like, C-terminal domain"/>
    <property type="match status" value="1"/>
</dbReference>
<organism evidence="6 7">
    <name type="scientific">Parasphingopyxis marina</name>
    <dbReference type="NCBI Taxonomy" id="2761622"/>
    <lineage>
        <taxon>Bacteria</taxon>
        <taxon>Pseudomonadati</taxon>
        <taxon>Pseudomonadota</taxon>
        <taxon>Alphaproteobacteria</taxon>
        <taxon>Sphingomonadales</taxon>
        <taxon>Sphingomonadaceae</taxon>
        <taxon>Parasphingopyxis</taxon>
    </lineage>
</organism>
<dbReference type="SUPFAM" id="SSF46689">
    <property type="entry name" value="Homeodomain-like"/>
    <property type="match status" value="1"/>
</dbReference>
<dbReference type="Pfam" id="PF13305">
    <property type="entry name" value="TetR_C_33"/>
    <property type="match status" value="1"/>
</dbReference>
<dbReference type="InterPro" id="IPR009057">
    <property type="entry name" value="Homeodomain-like_sf"/>
</dbReference>
<evidence type="ECO:0000256" key="1">
    <source>
        <dbReference type="ARBA" id="ARBA00023015"/>
    </source>
</evidence>
<dbReference type="Gene3D" id="1.10.357.10">
    <property type="entry name" value="Tetracycline Repressor, domain 2"/>
    <property type="match status" value="1"/>
</dbReference>
<evidence type="ECO:0000313" key="7">
    <source>
        <dbReference type="Proteomes" id="UP000564378"/>
    </source>
</evidence>
<dbReference type="Pfam" id="PF00440">
    <property type="entry name" value="TetR_N"/>
    <property type="match status" value="1"/>
</dbReference>
<evidence type="ECO:0000256" key="4">
    <source>
        <dbReference type="PROSITE-ProRule" id="PRU00335"/>
    </source>
</evidence>
<dbReference type="InterPro" id="IPR025996">
    <property type="entry name" value="MT1864/Rv1816-like_C"/>
</dbReference>
<name>A0A842I2J4_9SPHN</name>
<evidence type="ECO:0000256" key="2">
    <source>
        <dbReference type="ARBA" id="ARBA00023125"/>
    </source>
</evidence>
<comment type="caution">
    <text evidence="6">The sequence shown here is derived from an EMBL/GenBank/DDBJ whole genome shotgun (WGS) entry which is preliminary data.</text>
</comment>